<dbReference type="EMBL" id="NKUJ01000185">
    <property type="protein sequence ID" value="RMJ10935.1"/>
    <property type="molecule type" value="Genomic_DNA"/>
</dbReference>
<organism evidence="2 3">
    <name type="scientific">Fusarium kuroshium</name>
    <dbReference type="NCBI Taxonomy" id="2010991"/>
    <lineage>
        <taxon>Eukaryota</taxon>
        <taxon>Fungi</taxon>
        <taxon>Dikarya</taxon>
        <taxon>Ascomycota</taxon>
        <taxon>Pezizomycotina</taxon>
        <taxon>Sordariomycetes</taxon>
        <taxon>Hypocreomycetidae</taxon>
        <taxon>Hypocreales</taxon>
        <taxon>Nectriaceae</taxon>
        <taxon>Fusarium</taxon>
        <taxon>Fusarium solani species complex</taxon>
    </lineage>
</organism>
<reference evidence="2 3" key="1">
    <citation type="submission" date="2017-06" db="EMBL/GenBank/DDBJ databases">
        <title>Comparative genomic analysis of Ambrosia Fusariam Clade fungi.</title>
        <authorList>
            <person name="Stajich J.E."/>
            <person name="Carrillo J."/>
            <person name="Kijimoto T."/>
            <person name="Eskalen A."/>
            <person name="O'Donnell K."/>
            <person name="Kasson M."/>
        </authorList>
    </citation>
    <scope>NUCLEOTIDE SEQUENCE [LARGE SCALE GENOMIC DNA]</scope>
    <source>
        <strain evidence="2">UCR3666</strain>
    </source>
</reference>
<evidence type="ECO:0000313" key="2">
    <source>
        <dbReference type="EMBL" id="RMJ10935.1"/>
    </source>
</evidence>
<dbReference type="AlphaFoldDB" id="A0A3M2S130"/>
<sequence>MDSDYSDETMVNSGRQTWPKLAAITSRLKSPVSRASLKALCSHVGAVFLTLLRIHGLDVITFLYLRFRRGLNKEPPKVLLQSSFWLALARCTIHIIPALVSIGLVILNCRGYFIGNELEGPMNQDDMKLGLLQVAAKVQELLIVASVGSVIFHIIRSELVFGEGIPLGLLTSGWNFSQIQYFWSAEFLGCLTRDRAMSPKQQCKRYGTLVFIAISGLLALVAGPAAAVLMIPRRKDWPVGGGIYWLNGETNSSTSSTR</sequence>
<keyword evidence="1" id="KW-0472">Membrane</keyword>
<proteinExistence type="predicted"/>
<gene>
    <name evidence="2" type="ORF">CDV36_009428</name>
</gene>
<dbReference type="OrthoDB" id="5342924at2759"/>
<protein>
    <submittedName>
        <fullName evidence="2">Uncharacterized protein</fullName>
    </submittedName>
</protein>
<dbReference type="STRING" id="2010991.A0A3M2S130"/>
<keyword evidence="1" id="KW-1133">Transmembrane helix</keyword>
<comment type="caution">
    <text evidence="2">The sequence shown here is derived from an EMBL/GenBank/DDBJ whole genome shotgun (WGS) entry which is preliminary data.</text>
</comment>
<accession>A0A3M2S130</accession>
<feature type="transmembrane region" description="Helical" evidence="1">
    <location>
        <begin position="206"/>
        <end position="231"/>
    </location>
</feature>
<evidence type="ECO:0000256" key="1">
    <source>
        <dbReference type="SAM" id="Phobius"/>
    </source>
</evidence>
<name>A0A3M2S130_9HYPO</name>
<dbReference type="Proteomes" id="UP000277212">
    <property type="component" value="Unassembled WGS sequence"/>
</dbReference>
<feature type="transmembrane region" description="Helical" evidence="1">
    <location>
        <begin position="44"/>
        <end position="65"/>
    </location>
</feature>
<feature type="transmembrane region" description="Helical" evidence="1">
    <location>
        <begin position="85"/>
        <end position="107"/>
    </location>
</feature>
<keyword evidence="3" id="KW-1185">Reference proteome</keyword>
<evidence type="ECO:0000313" key="3">
    <source>
        <dbReference type="Proteomes" id="UP000277212"/>
    </source>
</evidence>
<keyword evidence="1" id="KW-0812">Transmembrane</keyword>